<evidence type="ECO:0000313" key="10">
    <source>
        <dbReference type="EMBL" id="KAK9831200.1"/>
    </source>
</evidence>
<evidence type="ECO:0000256" key="7">
    <source>
        <dbReference type="RuleBase" id="RU004447"/>
    </source>
</evidence>
<dbReference type="SUPFAM" id="SSF63411">
    <property type="entry name" value="LuxS/MPP-like metallohydrolase"/>
    <property type="match status" value="2"/>
</dbReference>
<comment type="caution">
    <text evidence="10">The sequence shown here is derived from an EMBL/GenBank/DDBJ whole genome shotgun (WGS) entry which is preliminary data.</text>
</comment>
<gene>
    <name evidence="10" type="ORF">WJX74_007227</name>
</gene>
<dbReference type="Proteomes" id="UP001438707">
    <property type="component" value="Unassembled WGS sequence"/>
</dbReference>
<evidence type="ECO:0000259" key="9">
    <source>
        <dbReference type="Pfam" id="PF05193"/>
    </source>
</evidence>
<sequence>MNPCLAQVLPGLFHISPLSRRPEQHRRTGLNCAAIAQTEAAKLSRRDALGLLSVTPLWLASRDAAATPMAGGSTQNFAGTLEQRVQEVTLPNGLQFLVLQRTNAPIVSCHTHANVGAFDEVTGQTGMAHLLEHMAFKGTARVGTRDYAAEAPLLEALDEAFYELRETEAGGTAAGSSPAAQRFARLIRQAGDLSVSNGYGALLSRAGAVGLNASTSHDATKFYISLPSNKLELWFALEAERFQAPVFRELYTEKQVVAEERRSRVENAPLGRYQEAFARACLTNNYGRPVIGYSEDVAKVGRRELQTFFEQHYGPRALTIAIVGDVTIEQVDRLAHKYFADWQQPTTLVQAAPSPLEEPLPCPSSGPMRFDGASPAGPALLQAFYRPNMQAKESTVVDVISDVLSGSRLSRLYSNLVQQDKAYSAVAIPGWPGEKHASALLMSAVPAASVSLEQLEKLIHQELQDLAASGPSPAELQRIKKAAKFALVDAVSSNSSMASALATYQVLTGSWRNILQDLSIIEGLSAEDIRSVSAEMFNPNNCFTGYVQPLKA</sequence>
<keyword evidence="4" id="KW-0378">Hydrolase</keyword>
<evidence type="ECO:0000256" key="4">
    <source>
        <dbReference type="ARBA" id="ARBA00022801"/>
    </source>
</evidence>
<dbReference type="AlphaFoldDB" id="A0AAW1RC58"/>
<comment type="similarity">
    <text evidence="1 7">Belongs to the peptidase M16 family.</text>
</comment>
<protein>
    <recommendedName>
        <fullName evidence="12">Mitochondrial processing peptidase</fullName>
    </recommendedName>
</protein>
<dbReference type="InterPro" id="IPR001431">
    <property type="entry name" value="Pept_M16_Zn_BS"/>
</dbReference>
<accession>A0AAW1RC58</accession>
<evidence type="ECO:0000313" key="11">
    <source>
        <dbReference type="Proteomes" id="UP001438707"/>
    </source>
</evidence>
<keyword evidence="5" id="KW-0862">Zinc</keyword>
<keyword evidence="3" id="KW-0479">Metal-binding</keyword>
<proteinExistence type="inferred from homology"/>
<organism evidence="10 11">
    <name type="scientific">Apatococcus lobatus</name>
    <dbReference type="NCBI Taxonomy" id="904363"/>
    <lineage>
        <taxon>Eukaryota</taxon>
        <taxon>Viridiplantae</taxon>
        <taxon>Chlorophyta</taxon>
        <taxon>core chlorophytes</taxon>
        <taxon>Trebouxiophyceae</taxon>
        <taxon>Chlorellales</taxon>
        <taxon>Chlorellaceae</taxon>
        <taxon>Apatococcus</taxon>
    </lineage>
</organism>
<feature type="domain" description="Peptidase M16 C-terminal" evidence="9">
    <location>
        <begin position="301"/>
        <end position="482"/>
    </location>
</feature>
<feature type="domain" description="Peptidase M16 N-terminal" evidence="8">
    <location>
        <begin position="210"/>
        <end position="288"/>
    </location>
</feature>
<dbReference type="GO" id="GO:0046872">
    <property type="term" value="F:metal ion binding"/>
    <property type="evidence" value="ECO:0007669"/>
    <property type="project" value="UniProtKB-KW"/>
</dbReference>
<reference evidence="10 11" key="1">
    <citation type="journal article" date="2024" name="Nat. Commun.">
        <title>Phylogenomics reveals the evolutionary origins of lichenization in chlorophyte algae.</title>
        <authorList>
            <person name="Puginier C."/>
            <person name="Libourel C."/>
            <person name="Otte J."/>
            <person name="Skaloud P."/>
            <person name="Haon M."/>
            <person name="Grisel S."/>
            <person name="Petersen M."/>
            <person name="Berrin J.G."/>
            <person name="Delaux P.M."/>
            <person name="Dal Grande F."/>
            <person name="Keller J."/>
        </authorList>
    </citation>
    <scope>NUCLEOTIDE SEQUENCE [LARGE SCALE GENOMIC DNA]</scope>
    <source>
        <strain evidence="10 11">SAG 2145</strain>
    </source>
</reference>
<dbReference type="Pfam" id="PF00675">
    <property type="entry name" value="Peptidase_M16"/>
    <property type="match status" value="2"/>
</dbReference>
<evidence type="ECO:0000259" key="8">
    <source>
        <dbReference type="Pfam" id="PF00675"/>
    </source>
</evidence>
<dbReference type="GO" id="GO:0004222">
    <property type="term" value="F:metalloendopeptidase activity"/>
    <property type="evidence" value="ECO:0007669"/>
    <property type="project" value="InterPro"/>
</dbReference>
<evidence type="ECO:0000256" key="1">
    <source>
        <dbReference type="ARBA" id="ARBA00007261"/>
    </source>
</evidence>
<keyword evidence="2" id="KW-0645">Protease</keyword>
<dbReference type="InterPro" id="IPR050626">
    <property type="entry name" value="Peptidase_M16"/>
</dbReference>
<name>A0AAW1RC58_9CHLO</name>
<dbReference type="Pfam" id="PF05193">
    <property type="entry name" value="Peptidase_M16_C"/>
    <property type="match status" value="1"/>
</dbReference>
<keyword evidence="11" id="KW-1185">Reference proteome</keyword>
<dbReference type="EMBL" id="JALJOS010000014">
    <property type="protein sequence ID" value="KAK9831200.1"/>
    <property type="molecule type" value="Genomic_DNA"/>
</dbReference>
<evidence type="ECO:0000256" key="6">
    <source>
        <dbReference type="ARBA" id="ARBA00023049"/>
    </source>
</evidence>
<evidence type="ECO:0008006" key="12">
    <source>
        <dbReference type="Google" id="ProtNLM"/>
    </source>
</evidence>
<dbReference type="PANTHER" id="PTHR43690">
    <property type="entry name" value="NARDILYSIN"/>
    <property type="match status" value="1"/>
</dbReference>
<dbReference type="InterPro" id="IPR007863">
    <property type="entry name" value="Peptidase_M16_C"/>
</dbReference>
<dbReference type="Gene3D" id="3.30.830.10">
    <property type="entry name" value="Metalloenzyme, LuxS/M16 peptidase-like"/>
    <property type="match status" value="2"/>
</dbReference>
<dbReference type="PANTHER" id="PTHR43690:SF17">
    <property type="entry name" value="PROTEIN YHJJ"/>
    <property type="match status" value="1"/>
</dbReference>
<dbReference type="GO" id="GO:0006508">
    <property type="term" value="P:proteolysis"/>
    <property type="evidence" value="ECO:0007669"/>
    <property type="project" value="UniProtKB-KW"/>
</dbReference>
<dbReference type="InterPro" id="IPR011765">
    <property type="entry name" value="Pept_M16_N"/>
</dbReference>
<dbReference type="InterPro" id="IPR011249">
    <property type="entry name" value="Metalloenz_LuxS/M16"/>
</dbReference>
<evidence type="ECO:0000256" key="5">
    <source>
        <dbReference type="ARBA" id="ARBA00022833"/>
    </source>
</evidence>
<keyword evidence="6" id="KW-0482">Metalloprotease</keyword>
<evidence type="ECO:0000256" key="3">
    <source>
        <dbReference type="ARBA" id="ARBA00022723"/>
    </source>
</evidence>
<evidence type="ECO:0000256" key="2">
    <source>
        <dbReference type="ARBA" id="ARBA00022670"/>
    </source>
</evidence>
<dbReference type="PROSITE" id="PS00143">
    <property type="entry name" value="INSULINASE"/>
    <property type="match status" value="1"/>
</dbReference>
<feature type="domain" description="Peptidase M16 N-terminal" evidence="8">
    <location>
        <begin position="99"/>
        <end position="151"/>
    </location>
</feature>